<keyword evidence="2" id="KW-1185">Reference proteome</keyword>
<gene>
    <name evidence="1" type="ORF">QFC19_006480</name>
</gene>
<proteinExistence type="predicted"/>
<evidence type="ECO:0000313" key="1">
    <source>
        <dbReference type="EMBL" id="KAJ9098045.1"/>
    </source>
</evidence>
<accession>A0ACC2VG20</accession>
<dbReference type="EMBL" id="JASBWR010000079">
    <property type="protein sequence ID" value="KAJ9098045.1"/>
    <property type="molecule type" value="Genomic_DNA"/>
</dbReference>
<reference evidence="1" key="1">
    <citation type="submission" date="2023-04" db="EMBL/GenBank/DDBJ databases">
        <title>Draft Genome sequencing of Naganishia species isolated from polar environments using Oxford Nanopore Technology.</title>
        <authorList>
            <person name="Leo P."/>
            <person name="Venkateswaran K."/>
        </authorList>
    </citation>
    <scope>NUCLEOTIDE SEQUENCE</scope>
    <source>
        <strain evidence="1">MNA-CCFEE 5261</strain>
    </source>
</reference>
<evidence type="ECO:0000313" key="2">
    <source>
        <dbReference type="Proteomes" id="UP001241377"/>
    </source>
</evidence>
<name>A0ACC2VG20_9TREE</name>
<comment type="caution">
    <text evidence="1">The sequence shown here is derived from an EMBL/GenBank/DDBJ whole genome shotgun (WGS) entry which is preliminary data.</text>
</comment>
<dbReference type="Proteomes" id="UP001241377">
    <property type="component" value="Unassembled WGS sequence"/>
</dbReference>
<organism evidence="1 2">
    <name type="scientific">Naganishia cerealis</name>
    <dbReference type="NCBI Taxonomy" id="610337"/>
    <lineage>
        <taxon>Eukaryota</taxon>
        <taxon>Fungi</taxon>
        <taxon>Dikarya</taxon>
        <taxon>Basidiomycota</taxon>
        <taxon>Agaricomycotina</taxon>
        <taxon>Tremellomycetes</taxon>
        <taxon>Filobasidiales</taxon>
        <taxon>Filobasidiaceae</taxon>
        <taxon>Naganishia</taxon>
    </lineage>
</organism>
<sequence>MDNQAAIIHRRPSLEPGTCSVTFTQEPASCSSPDTQTVEQFPSYHLSPSLSAKSHDEASSVGHDHSTDGPPLEEAAEGEGWESVTYTEKEDRTVARKIDRVLLPLLMSAYCLQYVDKSAMSYAAVFHFRQDNKLSANQYQWLGSCYYLGYLVFEFPGR</sequence>
<protein>
    <submittedName>
        <fullName evidence="1">Uncharacterized protein</fullName>
    </submittedName>
</protein>